<reference evidence="4 5" key="1">
    <citation type="submission" date="2023-11" db="EMBL/GenBank/DDBJ databases">
        <title>Draft genome of Azohydromonas lata strain H1 (DSM1123), a polyhydroxyalkanoate producer.</title>
        <authorList>
            <person name="Traversa D."/>
            <person name="D'Addabbo P."/>
            <person name="Pazzani C."/>
            <person name="Manzari C."/>
            <person name="Chiara M."/>
            <person name="Scrascia M."/>
        </authorList>
    </citation>
    <scope>NUCLEOTIDE SEQUENCE [LARGE SCALE GENOMIC DNA]</scope>
    <source>
        <strain evidence="4 5">H1</strain>
    </source>
</reference>
<dbReference type="InterPro" id="IPR023346">
    <property type="entry name" value="Lysozyme-like_dom_sf"/>
</dbReference>
<dbReference type="Gene3D" id="1.10.530.10">
    <property type="match status" value="1"/>
</dbReference>
<dbReference type="PANTHER" id="PTHR30163:SF10">
    <property type="entry name" value="TRANSGLYCOLASE-RELATED"/>
    <property type="match status" value="1"/>
</dbReference>
<organism evidence="4 5">
    <name type="scientific">Azohydromonas lata</name>
    <dbReference type="NCBI Taxonomy" id="45677"/>
    <lineage>
        <taxon>Bacteria</taxon>
        <taxon>Pseudomonadati</taxon>
        <taxon>Pseudomonadota</taxon>
        <taxon>Betaproteobacteria</taxon>
        <taxon>Burkholderiales</taxon>
        <taxon>Sphaerotilaceae</taxon>
        <taxon>Azohydromonas</taxon>
    </lineage>
</organism>
<dbReference type="PANTHER" id="PTHR30163">
    <property type="entry name" value="MEMBRANE-BOUND LYTIC MUREIN TRANSGLYCOSYLASE B"/>
    <property type="match status" value="1"/>
</dbReference>
<dbReference type="Gene3D" id="1.10.8.350">
    <property type="entry name" value="Bacterial muramidase"/>
    <property type="match status" value="1"/>
</dbReference>
<accession>A0ABU5IFT0</accession>
<proteinExistence type="predicted"/>
<comment type="caution">
    <text evidence="4">The sequence shown here is derived from an EMBL/GenBank/DDBJ whole genome shotgun (WGS) entry which is preliminary data.</text>
</comment>
<dbReference type="SUPFAM" id="SSF53955">
    <property type="entry name" value="Lysozyme-like"/>
    <property type="match status" value="1"/>
</dbReference>
<feature type="domain" description="Peptidoglycan binding-like" evidence="2">
    <location>
        <begin position="378"/>
        <end position="432"/>
    </location>
</feature>
<dbReference type="InterPro" id="IPR002477">
    <property type="entry name" value="Peptidoglycan-bd-like"/>
</dbReference>
<keyword evidence="1" id="KW-0732">Signal</keyword>
<evidence type="ECO:0000256" key="1">
    <source>
        <dbReference type="SAM" id="SignalP"/>
    </source>
</evidence>
<dbReference type="Gene3D" id="1.10.101.10">
    <property type="entry name" value="PGBD-like superfamily/PGBD"/>
    <property type="match status" value="1"/>
</dbReference>
<evidence type="ECO:0000313" key="4">
    <source>
        <dbReference type="EMBL" id="MDZ5457401.1"/>
    </source>
</evidence>
<dbReference type="InterPro" id="IPR031304">
    <property type="entry name" value="SLT_2"/>
</dbReference>
<evidence type="ECO:0000313" key="5">
    <source>
        <dbReference type="Proteomes" id="UP001293718"/>
    </source>
</evidence>
<sequence>MNVRLHRIHRFPLALATASALLAGGGSAQAADEEASAAQSLAPCVDALRKRLPEAPDVSPRSFEQYTRTAQDLRPVIEAATASQPEFQIPIWDYLARRVDAERIADGRALLASQAAALAAIAQRHGVDAATNVAVFGIETDYGRVQGRYPVVDATLSRACLNLDSAERRRNFFAALWLLQEGHVVPETFLGSWAGAFGQTQFMPATFKAYMDSATEGARRVDIVGSTPDALATTARFLAALGWRSGLPWGVEVKLPNAALERFNALESGHRCLERGQPQGQCRTLAQWAADGVRRVDGGPLLGEGGAPGWEAELRTALLMPAGAEGPAWLVTPNYQAIWRYNRADSYGLAIGLLSDALRGAPPPRRPWPTDDPLLSRRDLKELQALLRARGHCEVQPDGRDGPRTTAAIRAEEMRLELPDTGRSGGRILARLRAEAPAAKEGASSCAGGEAAALPAAAVPAAVQASGAEVRR</sequence>
<dbReference type="InterPro" id="IPR036366">
    <property type="entry name" value="PGBDSf"/>
</dbReference>
<protein>
    <submittedName>
        <fullName evidence="4">Lytic murein transglycosylase</fullName>
    </submittedName>
</protein>
<dbReference type="RefSeq" id="WP_322465719.1">
    <property type="nucleotide sequence ID" value="NZ_JAXOJX010000018.1"/>
</dbReference>
<evidence type="ECO:0000259" key="2">
    <source>
        <dbReference type="Pfam" id="PF01471"/>
    </source>
</evidence>
<dbReference type="EMBL" id="JAXOJX010000018">
    <property type="protein sequence ID" value="MDZ5457401.1"/>
    <property type="molecule type" value="Genomic_DNA"/>
</dbReference>
<feature type="chain" id="PRO_5046747364" evidence="1">
    <location>
        <begin position="31"/>
        <end position="472"/>
    </location>
</feature>
<dbReference type="SUPFAM" id="SSF47090">
    <property type="entry name" value="PGBD-like"/>
    <property type="match status" value="1"/>
</dbReference>
<gene>
    <name evidence="4" type="ORF">SM757_12550</name>
</gene>
<feature type="domain" description="Transglycosylase SLT" evidence="3">
    <location>
        <begin position="43"/>
        <end position="356"/>
    </location>
</feature>
<dbReference type="Pfam" id="PF01471">
    <property type="entry name" value="PG_binding_1"/>
    <property type="match status" value="1"/>
</dbReference>
<feature type="signal peptide" evidence="1">
    <location>
        <begin position="1"/>
        <end position="30"/>
    </location>
</feature>
<dbReference type="InterPro" id="IPR036365">
    <property type="entry name" value="PGBD-like_sf"/>
</dbReference>
<evidence type="ECO:0000259" key="3">
    <source>
        <dbReference type="Pfam" id="PF13406"/>
    </source>
</evidence>
<dbReference type="Pfam" id="PF13406">
    <property type="entry name" value="SLT_2"/>
    <property type="match status" value="1"/>
</dbReference>
<dbReference type="InterPro" id="IPR043426">
    <property type="entry name" value="MltB-like"/>
</dbReference>
<dbReference type="Proteomes" id="UP001293718">
    <property type="component" value="Unassembled WGS sequence"/>
</dbReference>
<keyword evidence="5" id="KW-1185">Reference proteome</keyword>
<name>A0ABU5IFT0_9BURK</name>